<dbReference type="AlphaFoldDB" id="A0AAN6PQE9"/>
<gene>
    <name evidence="1" type="ORF">C8A01DRAFT_13083</name>
</gene>
<organism evidence="1 2">
    <name type="scientific">Parachaetomium inaequale</name>
    <dbReference type="NCBI Taxonomy" id="2588326"/>
    <lineage>
        <taxon>Eukaryota</taxon>
        <taxon>Fungi</taxon>
        <taxon>Dikarya</taxon>
        <taxon>Ascomycota</taxon>
        <taxon>Pezizomycotina</taxon>
        <taxon>Sordariomycetes</taxon>
        <taxon>Sordariomycetidae</taxon>
        <taxon>Sordariales</taxon>
        <taxon>Chaetomiaceae</taxon>
        <taxon>Parachaetomium</taxon>
    </lineage>
</organism>
<keyword evidence="2" id="KW-1185">Reference proteome</keyword>
<dbReference type="Proteomes" id="UP001303115">
    <property type="component" value="Unassembled WGS sequence"/>
</dbReference>
<sequence length="163" mass="18107">MPEQGSTTLLRGFQVSVAVLDAFLAANKVDETFGTPPFYKDHPDHDPISKLLLAKIARFDEKADKTKFRVILPSVEGDDIATTAYVTCAWVSVKVHREVKLVHNLPAELPKGFEELRYEILAFGDKVAAEERIVDDGEMGVYLVVTYDIRGMCGPLLESHPCT</sequence>
<comment type="caution">
    <text evidence="1">The sequence shown here is derived from an EMBL/GenBank/DDBJ whole genome shotgun (WGS) entry which is preliminary data.</text>
</comment>
<evidence type="ECO:0000313" key="1">
    <source>
        <dbReference type="EMBL" id="KAK4043379.1"/>
    </source>
</evidence>
<protein>
    <submittedName>
        <fullName evidence="1">Uncharacterized protein</fullName>
    </submittedName>
</protein>
<reference evidence="2" key="1">
    <citation type="journal article" date="2023" name="Mol. Phylogenet. Evol.">
        <title>Genome-scale phylogeny and comparative genomics of the fungal order Sordariales.</title>
        <authorList>
            <person name="Hensen N."/>
            <person name="Bonometti L."/>
            <person name="Westerberg I."/>
            <person name="Brannstrom I.O."/>
            <person name="Guillou S."/>
            <person name="Cros-Aarteil S."/>
            <person name="Calhoun S."/>
            <person name="Haridas S."/>
            <person name="Kuo A."/>
            <person name="Mondo S."/>
            <person name="Pangilinan J."/>
            <person name="Riley R."/>
            <person name="LaButti K."/>
            <person name="Andreopoulos B."/>
            <person name="Lipzen A."/>
            <person name="Chen C."/>
            <person name="Yan M."/>
            <person name="Daum C."/>
            <person name="Ng V."/>
            <person name="Clum A."/>
            <person name="Steindorff A."/>
            <person name="Ohm R.A."/>
            <person name="Martin F."/>
            <person name="Silar P."/>
            <person name="Natvig D.O."/>
            <person name="Lalanne C."/>
            <person name="Gautier V."/>
            <person name="Ament-Velasquez S.L."/>
            <person name="Kruys A."/>
            <person name="Hutchinson M.I."/>
            <person name="Powell A.J."/>
            <person name="Barry K."/>
            <person name="Miller A.N."/>
            <person name="Grigoriev I.V."/>
            <person name="Debuchy R."/>
            <person name="Gladieux P."/>
            <person name="Hiltunen Thoren M."/>
            <person name="Johannesson H."/>
        </authorList>
    </citation>
    <scope>NUCLEOTIDE SEQUENCE [LARGE SCALE GENOMIC DNA]</scope>
    <source>
        <strain evidence="2">CBS 284.82</strain>
    </source>
</reference>
<accession>A0AAN6PQE9</accession>
<dbReference type="EMBL" id="MU854328">
    <property type="protein sequence ID" value="KAK4043379.1"/>
    <property type="molecule type" value="Genomic_DNA"/>
</dbReference>
<name>A0AAN6PQE9_9PEZI</name>
<evidence type="ECO:0000313" key="2">
    <source>
        <dbReference type="Proteomes" id="UP001303115"/>
    </source>
</evidence>
<proteinExistence type="predicted"/>